<proteinExistence type="predicted"/>
<feature type="region of interest" description="Disordered" evidence="4">
    <location>
        <begin position="638"/>
        <end position="657"/>
    </location>
</feature>
<gene>
    <name evidence="6" type="primary">LOC106114460</name>
</gene>
<keyword evidence="2 5" id="KW-0732">Signal</keyword>
<feature type="compositionally biased region" description="Polar residues" evidence="4">
    <location>
        <begin position="354"/>
        <end position="368"/>
    </location>
</feature>
<feature type="chain" id="PRO_5042585865" evidence="5">
    <location>
        <begin position="16"/>
        <end position="1043"/>
    </location>
</feature>
<feature type="compositionally biased region" description="Polar residues" evidence="4">
    <location>
        <begin position="777"/>
        <end position="792"/>
    </location>
</feature>
<dbReference type="InterPro" id="IPR031311">
    <property type="entry name" value="CHIT_BIND_RR_consensus"/>
</dbReference>
<evidence type="ECO:0000256" key="1">
    <source>
        <dbReference type="ARBA" id="ARBA00022460"/>
    </source>
</evidence>
<name>A0AAJ6Z1J8_PAPXU</name>
<organism evidence="6">
    <name type="scientific">Papilio xuthus</name>
    <name type="common">Asian swallowtail butterfly</name>
    <dbReference type="NCBI Taxonomy" id="66420"/>
    <lineage>
        <taxon>Eukaryota</taxon>
        <taxon>Metazoa</taxon>
        <taxon>Ecdysozoa</taxon>
        <taxon>Arthropoda</taxon>
        <taxon>Hexapoda</taxon>
        <taxon>Insecta</taxon>
        <taxon>Pterygota</taxon>
        <taxon>Neoptera</taxon>
        <taxon>Endopterygota</taxon>
        <taxon>Lepidoptera</taxon>
        <taxon>Glossata</taxon>
        <taxon>Ditrysia</taxon>
        <taxon>Papilionoidea</taxon>
        <taxon>Papilionidae</taxon>
        <taxon>Papilioninae</taxon>
        <taxon>Papilio</taxon>
    </lineage>
</organism>
<evidence type="ECO:0000256" key="2">
    <source>
        <dbReference type="ARBA" id="ARBA00022729"/>
    </source>
</evidence>
<feature type="compositionally biased region" description="Polar residues" evidence="4">
    <location>
        <begin position="638"/>
        <end position="652"/>
    </location>
</feature>
<dbReference type="AlphaFoldDB" id="A0AAJ6Z1J8"/>
<evidence type="ECO:0000256" key="5">
    <source>
        <dbReference type="SAM" id="SignalP"/>
    </source>
</evidence>
<dbReference type="PROSITE" id="PS51155">
    <property type="entry name" value="CHIT_BIND_RR_2"/>
    <property type="match status" value="1"/>
</dbReference>
<feature type="region of interest" description="Disordered" evidence="4">
    <location>
        <begin position="896"/>
        <end position="918"/>
    </location>
</feature>
<feature type="region of interest" description="Disordered" evidence="4">
    <location>
        <begin position="673"/>
        <end position="751"/>
    </location>
</feature>
<feature type="region of interest" description="Disordered" evidence="4">
    <location>
        <begin position="338"/>
        <end position="399"/>
    </location>
</feature>
<dbReference type="RefSeq" id="XP_013163146.1">
    <property type="nucleotide sequence ID" value="XM_013307692.1"/>
</dbReference>
<feature type="compositionally biased region" description="Polar residues" evidence="4">
    <location>
        <begin position="723"/>
        <end position="746"/>
    </location>
</feature>
<dbReference type="InterPro" id="IPR000618">
    <property type="entry name" value="Insect_cuticle"/>
</dbReference>
<dbReference type="GO" id="GO:0042302">
    <property type="term" value="F:structural constituent of cuticle"/>
    <property type="evidence" value="ECO:0007669"/>
    <property type="project" value="UniProtKB-UniRule"/>
</dbReference>
<feature type="compositionally biased region" description="Basic and acidic residues" evidence="4">
    <location>
        <begin position="257"/>
        <end position="272"/>
    </location>
</feature>
<keyword evidence="1 3" id="KW-0193">Cuticle</keyword>
<evidence type="ECO:0000256" key="3">
    <source>
        <dbReference type="PROSITE-ProRule" id="PRU00497"/>
    </source>
</evidence>
<protein>
    <submittedName>
        <fullName evidence="6">Flocculation protein FLO11-like</fullName>
    </submittedName>
</protein>
<feature type="region of interest" description="Disordered" evidence="4">
    <location>
        <begin position="981"/>
        <end position="1043"/>
    </location>
</feature>
<dbReference type="Proteomes" id="UP000694872">
    <property type="component" value="Unplaced"/>
</dbReference>
<evidence type="ECO:0000313" key="6">
    <source>
        <dbReference type="RefSeq" id="XP_013163146.1"/>
    </source>
</evidence>
<dbReference type="PROSITE" id="PS00233">
    <property type="entry name" value="CHIT_BIND_RR_1"/>
    <property type="match status" value="1"/>
</dbReference>
<reference evidence="6" key="1">
    <citation type="submission" date="2025-08" db="UniProtKB">
        <authorList>
            <consortium name="RefSeq"/>
        </authorList>
    </citation>
    <scope>IDENTIFICATION</scope>
</reference>
<dbReference type="GeneID" id="106114460"/>
<feature type="compositionally biased region" description="Polar residues" evidence="4">
    <location>
        <begin position="417"/>
        <end position="451"/>
    </location>
</feature>
<feature type="compositionally biased region" description="Low complexity" evidence="4">
    <location>
        <begin position="767"/>
        <end position="776"/>
    </location>
</feature>
<accession>A0AAJ6Z1J8</accession>
<dbReference type="KEGG" id="pxu:106114460"/>
<feature type="region of interest" description="Disordered" evidence="4">
    <location>
        <begin position="247"/>
        <end position="290"/>
    </location>
</feature>
<feature type="signal peptide" evidence="5">
    <location>
        <begin position="1"/>
        <end position="15"/>
    </location>
</feature>
<dbReference type="Pfam" id="PF00379">
    <property type="entry name" value="Chitin_bind_4"/>
    <property type="match status" value="1"/>
</dbReference>
<sequence>MNLVLLAALFAVCSAAKLDRSYLPPESAKTAGGSPGDIQTPLVRDLFNPGQTGLPKGAFDNDFDGVVVEAAAPGTRASSPGETGLGADRVSYGSTHSKVGGAAFKTNQQGFNIPNPQNNFQSTDQIESQTLQNFQQGVNFGFNTARPQAEFDKASNIVRFENNVSPQAYNYAFETDNGITAEENGVAVNGIQAEGGYSYTGDDGKVYKVTYTAGEGGYQPSGDHLPTPPPIPEEILKSLEQNAKEAAGGIVDDGSYDAEKYNTEDDRTKSESDNAGQQYNGQFGVPESDAHVSGTFINQNTRVFDNLNTPQQPQTTNEDIRNNVFESVQNNLQPKPTFATALGKQPLSGAPFEQSKNGDASSNFGTSESNKKDSNQEDTVSDNDDYSRPIYFGTPQLNLGSNNKFGIKQSYLPPANNLHSNNRPSISINSYSSQNTGQSISESSTFGSQVSNSNVNKPLVTAQIRPQSIPSNQFDQFSQNFNSQSSNQFINGQFSDLNKNENTQSGIQASYNTFNNIPSTLQPSAELTTPFEDSPTSTNKFGNTNVPLTPTQASFSDVTASISQSSTPQIGFGTSNQNLNQNEIQQTNILSQQPLEQLTNTNINLSGSPQFQGPDHSYYYNLPSKPFNVNRVTTPTFQTGNRPFNSGFNNGAATRYPRPPTVVPTIASSMYNQYSNTPQSSPSASFNDRFRPSTKYPQSTVVTQILPSPTSPTKIDGFPEQYTGITQASVSPFPSNSNKYTSPSENQKSEKIGQDLSQNFQINSSFQKQTTSTQSFNRDQATLSGSQGVQQTPNQVQTELNNNTPQLSSSQQYNGEIYEYSKPAQSLSTTESNEDTSTLTDNFSQFGQKLRPSIQSQQKGQEIQINSNRGGTGPQQPTNLQGQFDQNKYTQNRISTSDSTQDFNRQQTIPSSNLQTTDVKPKLETTKFTSGASAENQPTEYKRPFDFSTRIRPCCQGPSTGQNVKDYRKPIQSQDKTNNFGISAQFGHQDNQKSGVSENSFNTPSIGFRPQTLQTTSQPEGVEGIFGGPRRPPSFDEASGYYY</sequence>
<feature type="compositionally biased region" description="Polar residues" evidence="4">
    <location>
        <begin position="981"/>
        <end position="1019"/>
    </location>
</feature>
<feature type="region of interest" description="Disordered" evidence="4">
    <location>
        <begin position="415"/>
        <end position="451"/>
    </location>
</feature>
<feature type="compositionally biased region" description="Polar residues" evidence="4">
    <location>
        <begin position="695"/>
        <end position="713"/>
    </location>
</feature>
<feature type="compositionally biased region" description="Polar residues" evidence="4">
    <location>
        <begin position="673"/>
        <end position="686"/>
    </location>
</feature>
<feature type="region of interest" description="Disordered" evidence="4">
    <location>
        <begin position="767"/>
        <end position="792"/>
    </location>
</feature>
<feature type="region of interest" description="Disordered" evidence="4">
    <location>
        <begin position="850"/>
        <end position="882"/>
    </location>
</feature>
<evidence type="ECO:0000256" key="4">
    <source>
        <dbReference type="SAM" id="MobiDB-lite"/>
    </source>
</evidence>